<dbReference type="InterPro" id="IPR055878">
    <property type="entry name" value="DUF7455"/>
</dbReference>
<protein>
    <recommendedName>
        <fullName evidence="1">DUF7455 domain-containing protein</fullName>
    </recommendedName>
</protein>
<dbReference type="Pfam" id="PF24254">
    <property type="entry name" value="DUF7455"/>
    <property type="match status" value="1"/>
</dbReference>
<evidence type="ECO:0000259" key="1">
    <source>
        <dbReference type="Pfam" id="PF24254"/>
    </source>
</evidence>
<name>A0ABP5DGU2_9MICO</name>
<dbReference type="Proteomes" id="UP001500326">
    <property type="component" value="Unassembled WGS sequence"/>
</dbReference>
<organism evidence="2 3">
    <name type="scientific">Microbacterium pumilum</name>
    <dbReference type="NCBI Taxonomy" id="344165"/>
    <lineage>
        <taxon>Bacteria</taxon>
        <taxon>Bacillati</taxon>
        <taxon>Actinomycetota</taxon>
        <taxon>Actinomycetes</taxon>
        <taxon>Micrococcales</taxon>
        <taxon>Microbacteriaceae</taxon>
        <taxon>Microbacterium</taxon>
    </lineage>
</organism>
<dbReference type="EMBL" id="BAAAOH010000001">
    <property type="protein sequence ID" value="GAA1979953.1"/>
    <property type="molecule type" value="Genomic_DNA"/>
</dbReference>
<dbReference type="RefSeq" id="WP_344059427.1">
    <property type="nucleotide sequence ID" value="NZ_BAAAOH010000001.1"/>
</dbReference>
<comment type="caution">
    <text evidence="2">The sequence shown here is derived from an EMBL/GenBank/DDBJ whole genome shotgun (WGS) entry which is preliminary data.</text>
</comment>
<evidence type="ECO:0000313" key="3">
    <source>
        <dbReference type="Proteomes" id="UP001500326"/>
    </source>
</evidence>
<evidence type="ECO:0000313" key="2">
    <source>
        <dbReference type="EMBL" id="GAA1979953.1"/>
    </source>
</evidence>
<feature type="domain" description="DUF7455" evidence="1">
    <location>
        <begin position="20"/>
        <end position="75"/>
    </location>
</feature>
<sequence length="78" mass="8549">MDEPPVDIVDRHRANCIDAAPEYCDTCAGSGANVEAFVFAELPSGLSVTYCAHHGTIYLERLREIALVLIDHRHLVVA</sequence>
<gene>
    <name evidence="2" type="ORF">GCM10009777_11730</name>
</gene>
<proteinExistence type="predicted"/>
<keyword evidence="3" id="KW-1185">Reference proteome</keyword>
<reference evidence="3" key="1">
    <citation type="journal article" date="2019" name="Int. J. Syst. Evol. Microbiol.">
        <title>The Global Catalogue of Microorganisms (GCM) 10K type strain sequencing project: providing services to taxonomists for standard genome sequencing and annotation.</title>
        <authorList>
            <consortium name="The Broad Institute Genomics Platform"/>
            <consortium name="The Broad Institute Genome Sequencing Center for Infectious Disease"/>
            <person name="Wu L."/>
            <person name="Ma J."/>
        </authorList>
    </citation>
    <scope>NUCLEOTIDE SEQUENCE [LARGE SCALE GENOMIC DNA]</scope>
    <source>
        <strain evidence="3">JCM 14902</strain>
    </source>
</reference>
<accession>A0ABP5DGU2</accession>